<evidence type="ECO:0000313" key="2">
    <source>
        <dbReference type="Proteomes" id="UP000217736"/>
    </source>
</evidence>
<reference evidence="2" key="1">
    <citation type="submission" date="2017-06" db="EMBL/GenBank/DDBJ databases">
        <title>Complete Genome Sequence of Mycobacterium shigaense.</title>
        <authorList>
            <person name="Fukano H."/>
            <person name="Yoshida M."/>
            <person name="Kazumi Y."/>
            <person name="Ogura Y."/>
            <person name="Mitarai S."/>
            <person name="Hayashi T."/>
            <person name="Hoshino Y."/>
        </authorList>
    </citation>
    <scope>NUCLEOTIDE SEQUENCE [LARGE SCALE GENOMIC DNA]</scope>
    <source>
        <strain evidence="2">UN-152</strain>
    </source>
</reference>
<dbReference type="EMBL" id="AP018164">
    <property type="protein sequence ID" value="BAX90369.1"/>
    <property type="molecule type" value="Genomic_DNA"/>
</dbReference>
<dbReference type="RefSeq" id="WP_162899122.1">
    <property type="nucleotide sequence ID" value="NZ_AP018164.1"/>
</dbReference>
<accession>A0A1Z4EBN6</accession>
<organism evidence="1 2">
    <name type="scientific">Mycobacterium shigaense</name>
    <dbReference type="NCBI Taxonomy" id="722731"/>
    <lineage>
        <taxon>Bacteria</taxon>
        <taxon>Bacillati</taxon>
        <taxon>Actinomycetota</taxon>
        <taxon>Actinomycetes</taxon>
        <taxon>Mycobacteriales</taxon>
        <taxon>Mycobacteriaceae</taxon>
        <taxon>Mycobacterium</taxon>
        <taxon>Mycobacterium simiae complex</taxon>
    </lineage>
</organism>
<name>A0A1Z4EBN6_9MYCO</name>
<evidence type="ECO:0000313" key="1">
    <source>
        <dbReference type="EMBL" id="BAX90369.1"/>
    </source>
</evidence>
<dbReference type="Proteomes" id="UP000217736">
    <property type="component" value="Chromosome"/>
</dbReference>
<keyword evidence="2" id="KW-1185">Reference proteome</keyword>
<sequence length="54" mass="6114">MSTLQTWINQNSTNLDVVTPIKERACDALAAVLRSRPRRAKADSRVMRKGVERC</sequence>
<protein>
    <submittedName>
        <fullName evidence="1">Uncharacterized protein</fullName>
    </submittedName>
</protein>
<dbReference type="AlphaFoldDB" id="A0A1Z4EBN6"/>
<gene>
    <name evidence="1" type="ORF">MSG_00203</name>
</gene>
<dbReference type="KEGG" id="mshg:MSG_00203"/>
<proteinExistence type="predicted"/>